<dbReference type="OrthoDB" id="9809920at2"/>
<dbReference type="PROSITE" id="PS51176">
    <property type="entry name" value="PDH_ADH"/>
    <property type="match status" value="1"/>
</dbReference>
<evidence type="ECO:0000313" key="4">
    <source>
        <dbReference type="Proteomes" id="UP000318405"/>
    </source>
</evidence>
<feature type="domain" description="Prephenate/arogenate dehydrogenase" evidence="2">
    <location>
        <begin position="10"/>
        <end position="295"/>
    </location>
</feature>
<keyword evidence="4" id="KW-1185">Reference proteome</keyword>
<proteinExistence type="predicted"/>
<dbReference type="RefSeq" id="WP_143948984.1">
    <property type="nucleotide sequence ID" value="NZ_BAABMB010000006.1"/>
</dbReference>
<dbReference type="GO" id="GO:0008977">
    <property type="term" value="F:prephenate dehydrogenase (NAD+) activity"/>
    <property type="evidence" value="ECO:0007669"/>
    <property type="project" value="InterPro"/>
</dbReference>
<dbReference type="SUPFAM" id="SSF51735">
    <property type="entry name" value="NAD(P)-binding Rossmann-fold domains"/>
    <property type="match status" value="1"/>
</dbReference>
<dbReference type="SUPFAM" id="SSF48179">
    <property type="entry name" value="6-phosphogluconate dehydrogenase C-terminal domain-like"/>
    <property type="match status" value="1"/>
</dbReference>
<dbReference type="InterPro" id="IPR046825">
    <property type="entry name" value="PDH_C"/>
</dbReference>
<dbReference type="GO" id="GO:0070403">
    <property type="term" value="F:NAD+ binding"/>
    <property type="evidence" value="ECO:0007669"/>
    <property type="project" value="InterPro"/>
</dbReference>
<dbReference type="InterPro" id="IPR046826">
    <property type="entry name" value="PDH_N"/>
</dbReference>
<dbReference type="PANTHER" id="PTHR21363">
    <property type="entry name" value="PREPHENATE DEHYDROGENASE"/>
    <property type="match status" value="1"/>
</dbReference>
<organism evidence="3 4">
    <name type="scientific">Verticiella sediminum</name>
    <dbReference type="NCBI Taxonomy" id="1247510"/>
    <lineage>
        <taxon>Bacteria</taxon>
        <taxon>Pseudomonadati</taxon>
        <taxon>Pseudomonadota</taxon>
        <taxon>Betaproteobacteria</taxon>
        <taxon>Burkholderiales</taxon>
        <taxon>Alcaligenaceae</taxon>
        <taxon>Verticiella</taxon>
    </lineage>
</organism>
<dbReference type="InterPro" id="IPR003099">
    <property type="entry name" value="Prephen_DH"/>
</dbReference>
<keyword evidence="1" id="KW-0560">Oxidoreductase</keyword>
<dbReference type="EMBL" id="VLTJ01000028">
    <property type="protein sequence ID" value="TSH93466.1"/>
    <property type="molecule type" value="Genomic_DNA"/>
</dbReference>
<dbReference type="InterPro" id="IPR036291">
    <property type="entry name" value="NAD(P)-bd_dom_sf"/>
</dbReference>
<evidence type="ECO:0000313" key="3">
    <source>
        <dbReference type="EMBL" id="TSH93466.1"/>
    </source>
</evidence>
<reference evidence="3 4" key="1">
    <citation type="submission" date="2019-07" db="EMBL/GenBank/DDBJ databases">
        <title>Qingshengfaniella alkalisoli gen. nov., sp. nov., isolated from saline soil.</title>
        <authorList>
            <person name="Xu L."/>
            <person name="Huang X.-X."/>
            <person name="Sun J.-Q."/>
        </authorList>
    </citation>
    <scope>NUCLEOTIDE SEQUENCE [LARGE SCALE GENOMIC DNA]</scope>
    <source>
        <strain evidence="3 4">DSM 27279</strain>
    </source>
</reference>
<dbReference type="FunFam" id="3.40.50.720:FF:000208">
    <property type="entry name" value="Prephenate dehydrogenase"/>
    <property type="match status" value="1"/>
</dbReference>
<dbReference type="AlphaFoldDB" id="A0A556AKP9"/>
<evidence type="ECO:0000256" key="1">
    <source>
        <dbReference type="ARBA" id="ARBA00023002"/>
    </source>
</evidence>
<evidence type="ECO:0000259" key="2">
    <source>
        <dbReference type="PROSITE" id="PS51176"/>
    </source>
</evidence>
<dbReference type="Pfam" id="PF02153">
    <property type="entry name" value="PDH_N"/>
    <property type="match status" value="1"/>
</dbReference>
<sequence length="295" mass="30783">MPEAMDVRIPVLAVVGVGLIGGSFAAALRRTGAVGEVIGVGRNAASLAEAEALGLIDRAATAEQAAAEADLVFLSTPVGAMPAVLRAMAPHLRAHAVVTDGGSTKQDVVAAARQGLGECVGQFVPGHPIAGSERSGPSAADPNLYRGRQVILTPLPENTPASIARVESAWRACGAELFRMDPARHDDILASVSHVPHLVAFAFLTHLLRRGDAVERLGHAGSGFRDFSRIAGSSAEMWRDILFANRDAVLAEVGQIQQVLEHYAALLRGGDAEGLEALLAEAAALRRDWLSGIAH</sequence>
<dbReference type="GO" id="GO:0004665">
    <property type="term" value="F:prephenate dehydrogenase (NADP+) activity"/>
    <property type="evidence" value="ECO:0007669"/>
    <property type="project" value="InterPro"/>
</dbReference>
<dbReference type="Gene3D" id="3.40.50.720">
    <property type="entry name" value="NAD(P)-binding Rossmann-like Domain"/>
    <property type="match status" value="1"/>
</dbReference>
<dbReference type="InterPro" id="IPR008927">
    <property type="entry name" value="6-PGluconate_DH-like_C_sf"/>
</dbReference>
<dbReference type="Gene3D" id="1.10.3660.10">
    <property type="entry name" value="6-phosphogluconate dehydrogenase C-terminal like domain"/>
    <property type="match status" value="1"/>
</dbReference>
<dbReference type="InterPro" id="IPR050812">
    <property type="entry name" value="Preph/Arog_dehydrog"/>
</dbReference>
<name>A0A556AKP9_9BURK</name>
<dbReference type="Proteomes" id="UP000318405">
    <property type="component" value="Unassembled WGS sequence"/>
</dbReference>
<dbReference type="PANTHER" id="PTHR21363:SF0">
    <property type="entry name" value="PREPHENATE DEHYDROGENASE [NADP(+)]"/>
    <property type="match status" value="1"/>
</dbReference>
<comment type="caution">
    <text evidence="3">The sequence shown here is derived from an EMBL/GenBank/DDBJ whole genome shotgun (WGS) entry which is preliminary data.</text>
</comment>
<gene>
    <name evidence="3" type="ORF">FOZ76_14175</name>
</gene>
<dbReference type="GO" id="GO:0006571">
    <property type="term" value="P:tyrosine biosynthetic process"/>
    <property type="evidence" value="ECO:0007669"/>
    <property type="project" value="InterPro"/>
</dbReference>
<protein>
    <submittedName>
        <fullName evidence="3">Prephenate dehydrogenase/arogenate dehydrogenase family protein</fullName>
    </submittedName>
</protein>
<accession>A0A556AKP9</accession>
<dbReference type="Pfam" id="PF20463">
    <property type="entry name" value="PDH_C"/>
    <property type="match status" value="1"/>
</dbReference>